<dbReference type="PANTHER" id="PTHR11319">
    <property type="entry name" value="G PROTEIN-COUPLED RECEPTOR-RELATED"/>
    <property type="match status" value="1"/>
</dbReference>
<feature type="transmembrane region" description="Helical" evidence="1">
    <location>
        <begin position="1028"/>
        <end position="1046"/>
    </location>
</feature>
<reference evidence="3 4" key="1">
    <citation type="submission" date="2023-09" db="EMBL/GenBank/DDBJ databases">
        <authorList>
            <person name="Rey-Velasco X."/>
        </authorList>
    </citation>
    <scope>NUCLEOTIDE SEQUENCE [LARGE SCALE GENOMIC DNA]</scope>
    <source>
        <strain evidence="3 4">P385</strain>
    </source>
</reference>
<dbReference type="SMART" id="SM00710">
    <property type="entry name" value="PbH1"/>
    <property type="match status" value="12"/>
</dbReference>
<sequence>MLGWKLQQGRGAHGRRAGRVAAGLLAAMLLPASAATITVNSPADPGMDGDEECTLREAITNANTNPMSPTNGCEAGEALNGDDIVFAEGIQGQTITLGGSQLPQLGDLATSPLTITGPVTIDANDTSRIFTNAGNTTLVELTLVNGMTAGGDASASERSGGAILNTIGGVLTVNGGAMNSNTSDRAGGAIEDESNEMNAVTLSGVDFSGNNAGVNPGNGGVLHVSGSGGVSVSGGTFDGNMAVEGGALWNNQGAMTVDGATFTANTVSGGDADAGDATGQGGGAIFAENGIGSLTVTDSTFANNMAMGNVSSGGAIFANEGTTLTVSTSSFTGNTANRAGGAIETRANTMTTLDQVTLNDNTANTTDNEAAAGGNGGGLHVSGNGIVDITASQVINNTAATEGGGLWNNTGTMTLDGSTVSSNFANGMGAQDGGGGIFNNAGGDESGSGTVVVTNSIITGNRASVGSGSGGGILNNFGGTLEVTNTRISGNDARRAGGGIETVGSTQVTLTVVDLSGNTTGPMPGNGGGLHVSGDGNVDVVNSFVGGNEAAAEGGGLWNNTGVMNISGTSLVGNVALGDEATNGGGAVFNNNGDGAGNGTVNIRLSRIADNVASGNAGSGGGIFANTGGTVNVFDTRIESNIANRAGGGIESNAATVNLTRVVLGGLSAAQGNDAGVTPGNGGGLHVSGAGTTMVVDSSVGYNVANEGGGLWNFNSGNMTVTNSTVSNNQAMNPDAGGGGGVFQQPGEGSGTTSLQFTTVARNMSAGNGGGVSAPGEGQTIDADDGTLIAENSANGMGANVDGPGAMTEDALVSDMAGIDDLKLFGGRFDGRLDGIGDGSPTITATGVHPLLMGSAAIDGGPAVCSPLTGDQRWAARPTGDNCDVGAFEAAGNPVLSVSNNNTGEIVVGSDDDTVFSVLAFGVTNNGDESVTAGGVSGILEVDRIPAQPLDFDNVDAQLYVDDNGNGLADDGNSPIGSVDVNANGTFQVSFGSGGQAFEAGEGTNYVVTVSLNGGSSDMAGVHWQTPVFAGGTLLALLGLFSVGGLSRRLRWVLAVGVATVGLAACGGSDGGGFFNPPGDDDEAPADLRFVAVTLDAASAVSTDDFLIGDGLPVRGVGIQFNDD</sequence>
<keyword evidence="1" id="KW-0472">Membrane</keyword>
<dbReference type="Proteomes" id="UP001259982">
    <property type="component" value="Unassembled WGS sequence"/>
</dbReference>
<dbReference type="InterPro" id="IPR006626">
    <property type="entry name" value="PbH1"/>
</dbReference>
<dbReference type="InterPro" id="IPR011050">
    <property type="entry name" value="Pectin_lyase_fold/virulence"/>
</dbReference>
<dbReference type="InterPro" id="IPR059226">
    <property type="entry name" value="Choice_anch_Q_dom"/>
</dbReference>
<protein>
    <submittedName>
        <fullName evidence="3">CSLREA domain-containing protein</fullName>
    </submittedName>
</protein>
<keyword evidence="1" id="KW-1133">Transmembrane helix</keyword>
<proteinExistence type="predicted"/>
<accession>A0ABU3B8I0</accession>
<dbReference type="NCBIfam" id="NF041518">
    <property type="entry name" value="choice_anch_Q"/>
    <property type="match status" value="1"/>
</dbReference>
<feature type="signal peptide" evidence="2">
    <location>
        <begin position="1"/>
        <end position="34"/>
    </location>
</feature>
<evidence type="ECO:0000313" key="4">
    <source>
        <dbReference type="Proteomes" id="UP001259982"/>
    </source>
</evidence>
<gene>
    <name evidence="3" type="ORF">RM531_09850</name>
</gene>
<keyword evidence="1" id="KW-0812">Transmembrane</keyword>
<feature type="chain" id="PRO_5045215938" evidence="2">
    <location>
        <begin position="35"/>
        <end position="1124"/>
    </location>
</feature>
<evidence type="ECO:0000256" key="2">
    <source>
        <dbReference type="SAM" id="SignalP"/>
    </source>
</evidence>
<dbReference type="SUPFAM" id="SSF51126">
    <property type="entry name" value="Pectin lyase-like"/>
    <property type="match status" value="3"/>
</dbReference>
<comment type="caution">
    <text evidence="3">The sequence shown here is derived from an EMBL/GenBank/DDBJ whole genome shotgun (WGS) entry which is preliminary data.</text>
</comment>
<keyword evidence="4" id="KW-1185">Reference proteome</keyword>
<keyword evidence="2" id="KW-0732">Signal</keyword>
<dbReference type="PANTHER" id="PTHR11319:SF35">
    <property type="entry name" value="OUTER MEMBRANE PROTEIN PMPC-RELATED"/>
    <property type="match status" value="1"/>
</dbReference>
<dbReference type="EMBL" id="JAVRHY010000007">
    <property type="protein sequence ID" value="MDT0618775.1"/>
    <property type="molecule type" value="Genomic_DNA"/>
</dbReference>
<evidence type="ECO:0000256" key="1">
    <source>
        <dbReference type="SAM" id="Phobius"/>
    </source>
</evidence>
<evidence type="ECO:0000313" key="3">
    <source>
        <dbReference type="EMBL" id="MDT0618775.1"/>
    </source>
</evidence>
<organism evidence="3 4">
    <name type="scientific">Spectribacter acetivorans</name>
    <dbReference type="NCBI Taxonomy" id="3075603"/>
    <lineage>
        <taxon>Bacteria</taxon>
        <taxon>Pseudomonadati</taxon>
        <taxon>Pseudomonadota</taxon>
        <taxon>Gammaproteobacteria</taxon>
        <taxon>Salinisphaerales</taxon>
        <taxon>Salinisphaeraceae</taxon>
        <taxon>Spectribacter</taxon>
    </lineage>
</organism>
<name>A0ABU3B8I0_9GAMM</name>
<dbReference type="RefSeq" id="WP_311658978.1">
    <property type="nucleotide sequence ID" value="NZ_JAVRHY010000007.1"/>
</dbReference>